<organism evidence="3">
    <name type="scientific">Aegilops tauschii</name>
    <name type="common">Tausch's goatgrass</name>
    <name type="synonym">Aegilops squarrosa</name>
    <dbReference type="NCBI Taxonomy" id="37682"/>
    <lineage>
        <taxon>Eukaryota</taxon>
        <taxon>Viridiplantae</taxon>
        <taxon>Streptophyta</taxon>
        <taxon>Embryophyta</taxon>
        <taxon>Tracheophyta</taxon>
        <taxon>Spermatophyta</taxon>
        <taxon>Magnoliopsida</taxon>
        <taxon>Liliopsida</taxon>
        <taxon>Poales</taxon>
        <taxon>Poaceae</taxon>
        <taxon>BOP clade</taxon>
        <taxon>Pooideae</taxon>
        <taxon>Triticodae</taxon>
        <taxon>Triticeae</taxon>
        <taxon>Triticinae</taxon>
        <taxon>Aegilops</taxon>
    </lineage>
</organism>
<accession>R7W5S8</accession>
<feature type="transmembrane region" description="Helical" evidence="2">
    <location>
        <begin position="310"/>
        <end position="328"/>
    </location>
</feature>
<evidence type="ECO:0000313" key="3">
    <source>
        <dbReference type="EnsemblPlants" id="EMT02896"/>
    </source>
</evidence>
<protein>
    <submittedName>
        <fullName evidence="3">Uncharacterized protein</fullName>
    </submittedName>
</protein>
<sequence length="341" mass="38931">MEGLRLWQGFIDILLNAYENGKSWAGNFDDEHLQVSGGEFIIDTEPNELASYANLLLDLARLANLLIRHFVTANQLPPRYIQALYRSLTKPLLQAVPVPSPEEIQNYLKFMRNHPALKPARRTNTFVDKVFQASRAMGSVERGTFMAAVANVQVPLDWFQGVLALGYILLNRTLQFKIGDPNNILCVYRNGPAQVFRFIRNLLEHGSDADTVLDIVPPTLRTLVDACHQKGGKTIFDLVEQASDDTEDCKLEGSPDADNLSQGENKKTVYATGRSYEVQQGRPRRQRRQNQAQRREEQAVVPDRRHLEQYVMMIFLCLLFFAYIWAPIDMWLLGYRPLASY</sequence>
<name>R7W5S8_AEGTA</name>
<evidence type="ECO:0000256" key="2">
    <source>
        <dbReference type="SAM" id="Phobius"/>
    </source>
</evidence>
<dbReference type="AlphaFoldDB" id="R7W5S8"/>
<feature type="region of interest" description="Disordered" evidence="1">
    <location>
        <begin position="276"/>
        <end position="299"/>
    </location>
</feature>
<keyword evidence="2" id="KW-0812">Transmembrane</keyword>
<reference evidence="3" key="1">
    <citation type="submission" date="2015-06" db="UniProtKB">
        <authorList>
            <consortium name="EnsemblPlants"/>
        </authorList>
    </citation>
    <scope>IDENTIFICATION</scope>
</reference>
<keyword evidence="2" id="KW-1133">Transmembrane helix</keyword>
<evidence type="ECO:0000256" key="1">
    <source>
        <dbReference type="SAM" id="MobiDB-lite"/>
    </source>
</evidence>
<proteinExistence type="predicted"/>
<keyword evidence="2" id="KW-0472">Membrane</keyword>
<dbReference type="EnsemblPlants" id="EMT02896">
    <property type="protein sequence ID" value="EMT02896"/>
    <property type="gene ID" value="F775_13283"/>
</dbReference>